<feature type="compositionally biased region" description="Basic residues" evidence="1">
    <location>
        <begin position="69"/>
        <end position="78"/>
    </location>
</feature>
<feature type="region of interest" description="Disordered" evidence="1">
    <location>
        <begin position="44"/>
        <end position="140"/>
    </location>
</feature>
<dbReference type="EMBL" id="JAFCMP010000554">
    <property type="protein sequence ID" value="KAG5175113.1"/>
    <property type="molecule type" value="Genomic_DNA"/>
</dbReference>
<dbReference type="AlphaFoldDB" id="A0A835YRC3"/>
<sequence length="428" mass="47992">MAASQREREQRMIAEQREQEQHLLAAQLQPLREERLIAHFARTLGRNSELDSGHGSDDGSSIGRGSSRSTRRTQHTRQCHHDNDERGGAGCSNGGSGGNRGGGRDGGCGSGDGGRDGGDGGGSGDRHGGDYSGDSSSKSLFQGHREAPQFWPPQLWRPAWQLQEADADARRPTPTLRFLVRLFDDWGIVGPLTATVHPMLVTKKLAQAPKLWGAKGVGANRQRQDIALWRVTEGEAASVITALRRDNAWPGDFAEAEFVEFQQQPNETIGNYMARNKGRKLPDLVECVAITLLERGLAGFFKQQSLRYRLSNVPRFDLEEMRTVLESVERAIELREREKRAAAAAVIPTRCKKKAQHLWLECPQPYNDQNWRDAVRQWPELRQLAPRREDYFNNRRCSVRLRPLERDAADAACAYALWRAALRTRLSL</sequence>
<reference evidence="2" key="1">
    <citation type="submission" date="2021-02" db="EMBL/GenBank/DDBJ databases">
        <title>First Annotated Genome of the Yellow-green Alga Tribonema minus.</title>
        <authorList>
            <person name="Mahan K.M."/>
        </authorList>
    </citation>
    <scope>NUCLEOTIDE SEQUENCE</scope>
    <source>
        <strain evidence="2">UTEX B ZZ1240</strain>
    </source>
</reference>
<comment type="caution">
    <text evidence="2">The sequence shown here is derived from an EMBL/GenBank/DDBJ whole genome shotgun (WGS) entry which is preliminary data.</text>
</comment>
<evidence type="ECO:0000256" key="1">
    <source>
        <dbReference type="SAM" id="MobiDB-lite"/>
    </source>
</evidence>
<protein>
    <submittedName>
        <fullName evidence="2">Uncharacterized protein</fullName>
    </submittedName>
</protein>
<evidence type="ECO:0000313" key="3">
    <source>
        <dbReference type="Proteomes" id="UP000664859"/>
    </source>
</evidence>
<feature type="compositionally biased region" description="Basic and acidic residues" evidence="1">
    <location>
        <begin position="113"/>
        <end position="129"/>
    </location>
</feature>
<dbReference type="Proteomes" id="UP000664859">
    <property type="component" value="Unassembled WGS sequence"/>
</dbReference>
<proteinExistence type="predicted"/>
<gene>
    <name evidence="2" type="ORF">JKP88DRAFT_283911</name>
</gene>
<name>A0A835YRC3_9STRA</name>
<feature type="compositionally biased region" description="Basic and acidic residues" evidence="1">
    <location>
        <begin position="48"/>
        <end position="57"/>
    </location>
</feature>
<feature type="compositionally biased region" description="Gly residues" evidence="1">
    <location>
        <begin position="88"/>
        <end position="112"/>
    </location>
</feature>
<keyword evidence="3" id="KW-1185">Reference proteome</keyword>
<feature type="compositionally biased region" description="Low complexity" evidence="1">
    <location>
        <begin position="58"/>
        <end position="68"/>
    </location>
</feature>
<organism evidence="2 3">
    <name type="scientific">Tribonema minus</name>
    <dbReference type="NCBI Taxonomy" id="303371"/>
    <lineage>
        <taxon>Eukaryota</taxon>
        <taxon>Sar</taxon>
        <taxon>Stramenopiles</taxon>
        <taxon>Ochrophyta</taxon>
        <taxon>PX clade</taxon>
        <taxon>Xanthophyceae</taxon>
        <taxon>Tribonematales</taxon>
        <taxon>Tribonemataceae</taxon>
        <taxon>Tribonema</taxon>
    </lineage>
</organism>
<evidence type="ECO:0000313" key="2">
    <source>
        <dbReference type="EMBL" id="KAG5175113.1"/>
    </source>
</evidence>
<accession>A0A835YRC3</accession>